<keyword evidence="3" id="KW-1185">Reference proteome</keyword>
<protein>
    <submittedName>
        <fullName evidence="2">Uncharacterized protein</fullName>
    </submittedName>
</protein>
<evidence type="ECO:0000313" key="2">
    <source>
        <dbReference type="EMBL" id="PRY54061.1"/>
    </source>
</evidence>
<dbReference type="AlphaFoldDB" id="A0A2T0U807"/>
<proteinExistence type="predicted"/>
<dbReference type="EMBL" id="PVTJ01000016">
    <property type="protein sequence ID" value="PRY54061.1"/>
    <property type="molecule type" value="Genomic_DNA"/>
</dbReference>
<organism evidence="2 3">
    <name type="scientific">Glycomyces artemisiae</name>
    <dbReference type="NCBI Taxonomy" id="1076443"/>
    <lineage>
        <taxon>Bacteria</taxon>
        <taxon>Bacillati</taxon>
        <taxon>Actinomycetota</taxon>
        <taxon>Actinomycetes</taxon>
        <taxon>Glycomycetales</taxon>
        <taxon>Glycomycetaceae</taxon>
        <taxon>Glycomyces</taxon>
    </lineage>
</organism>
<evidence type="ECO:0000256" key="1">
    <source>
        <dbReference type="SAM" id="MobiDB-lite"/>
    </source>
</evidence>
<comment type="caution">
    <text evidence="2">The sequence shown here is derived from an EMBL/GenBank/DDBJ whole genome shotgun (WGS) entry which is preliminary data.</text>
</comment>
<dbReference type="Proteomes" id="UP000238176">
    <property type="component" value="Unassembled WGS sequence"/>
</dbReference>
<gene>
    <name evidence="2" type="ORF">B0I28_11622</name>
</gene>
<sequence>MCKPQNRTRVVLDESEIQRRLTRPERPTMAERYARASTSDERDRFYANDARRIAPEPSRRTDRPPSTVWITKPILKTRGWTEAAIREFLPRPEKHYSNPHVKGRSPMPLWSARTVGRVEATDDWQLWLAQSLARRGITLRHLTESIRDNGFRHRFESANRAIAAYQESRYRIR</sequence>
<accession>A0A2T0U807</accession>
<reference evidence="2 3" key="1">
    <citation type="submission" date="2018-03" db="EMBL/GenBank/DDBJ databases">
        <title>Genomic Encyclopedia of Type Strains, Phase III (KMG-III): the genomes of soil and plant-associated and newly described type strains.</title>
        <authorList>
            <person name="Whitman W."/>
        </authorList>
    </citation>
    <scope>NUCLEOTIDE SEQUENCE [LARGE SCALE GENOMIC DNA]</scope>
    <source>
        <strain evidence="2 3">CGMCC 4.7067</strain>
    </source>
</reference>
<evidence type="ECO:0000313" key="3">
    <source>
        <dbReference type="Proteomes" id="UP000238176"/>
    </source>
</evidence>
<feature type="region of interest" description="Disordered" evidence="1">
    <location>
        <begin position="20"/>
        <end position="65"/>
    </location>
</feature>
<feature type="compositionally biased region" description="Basic and acidic residues" evidence="1">
    <location>
        <begin position="20"/>
        <end position="63"/>
    </location>
</feature>
<name>A0A2T0U807_9ACTN</name>